<sequence length="60" mass="6390">MKKLNALNLGKGLNREEMRAISGGIDFESGGYCTCGTKPAVLTRCGCVAFCNDSCKDKVD</sequence>
<proteinExistence type="predicted"/>
<dbReference type="EMBL" id="JAWXVI010000001">
    <property type="protein sequence ID" value="MDX6187830.1"/>
    <property type="molecule type" value="Genomic_DNA"/>
</dbReference>
<dbReference type="Proteomes" id="UP001273350">
    <property type="component" value="Unassembled WGS sequence"/>
</dbReference>
<evidence type="ECO:0000313" key="1">
    <source>
        <dbReference type="EMBL" id="MDX6187830.1"/>
    </source>
</evidence>
<protein>
    <recommendedName>
        <fullName evidence="3">Bacteriocin</fullName>
    </recommendedName>
</protein>
<dbReference type="RefSeq" id="WP_230002719.1">
    <property type="nucleotide sequence ID" value="NZ_CP087134.1"/>
</dbReference>
<accession>A0ABU4R8Q6</accession>
<gene>
    <name evidence="1" type="ORF">SGQ83_00570</name>
</gene>
<organism evidence="1 2">
    <name type="scientific">Flavobacterium cupriresistens</name>
    <dbReference type="NCBI Taxonomy" id="2893885"/>
    <lineage>
        <taxon>Bacteria</taxon>
        <taxon>Pseudomonadati</taxon>
        <taxon>Bacteroidota</taxon>
        <taxon>Flavobacteriia</taxon>
        <taxon>Flavobacteriales</taxon>
        <taxon>Flavobacteriaceae</taxon>
        <taxon>Flavobacterium</taxon>
    </lineage>
</organism>
<evidence type="ECO:0008006" key="3">
    <source>
        <dbReference type="Google" id="ProtNLM"/>
    </source>
</evidence>
<evidence type="ECO:0000313" key="2">
    <source>
        <dbReference type="Proteomes" id="UP001273350"/>
    </source>
</evidence>
<name>A0ABU4R8Q6_9FLAO</name>
<reference evidence="1 2" key="1">
    <citation type="submission" date="2023-11" db="EMBL/GenBank/DDBJ databases">
        <title>Unpublished Manusciprt.</title>
        <authorList>
            <person name="Saticioglu I.B."/>
            <person name="Ay H."/>
            <person name="Ajmi N."/>
            <person name="Altun S."/>
            <person name="Duman M."/>
        </authorList>
    </citation>
    <scope>NUCLEOTIDE SEQUENCE [LARGE SCALE GENOMIC DNA]</scope>
    <source>
        <strain evidence="1 2">Fl-318</strain>
    </source>
</reference>
<comment type="caution">
    <text evidence="1">The sequence shown here is derived from an EMBL/GenBank/DDBJ whole genome shotgun (WGS) entry which is preliminary data.</text>
</comment>
<keyword evidence="2" id="KW-1185">Reference proteome</keyword>